<dbReference type="EMBL" id="CP113361">
    <property type="protein sequence ID" value="WAI01707.1"/>
    <property type="molecule type" value="Genomic_DNA"/>
</dbReference>
<dbReference type="Pfam" id="PF14445">
    <property type="entry name" value="Prok-RING_2"/>
    <property type="match status" value="1"/>
</dbReference>
<dbReference type="InterPro" id="IPR025872">
    <property type="entry name" value="RING_finger_2_prok"/>
</dbReference>
<accession>A0A9X9T917</accession>
<dbReference type="KEGG" id="mou:OU421_02210"/>
<dbReference type="GeneID" id="76833878"/>
<dbReference type="InterPro" id="IPR011011">
    <property type="entry name" value="Znf_FYVE_PHD"/>
</dbReference>
<dbReference type="SUPFAM" id="SSF57903">
    <property type="entry name" value="FYVE/PHD zinc finger"/>
    <property type="match status" value="1"/>
</dbReference>
<organism evidence="1 2">
    <name type="scientific">Methanogenium organophilum</name>
    <dbReference type="NCBI Taxonomy" id="2199"/>
    <lineage>
        <taxon>Archaea</taxon>
        <taxon>Methanobacteriati</taxon>
        <taxon>Methanobacteriota</taxon>
        <taxon>Stenosarchaea group</taxon>
        <taxon>Methanomicrobia</taxon>
        <taxon>Methanomicrobiales</taxon>
        <taxon>Methanomicrobiaceae</taxon>
        <taxon>Methanogenium</taxon>
    </lineage>
</organism>
<dbReference type="RefSeq" id="WP_268186969.1">
    <property type="nucleotide sequence ID" value="NZ_CP113361.1"/>
</dbReference>
<keyword evidence="2" id="KW-1185">Reference proteome</keyword>
<evidence type="ECO:0000313" key="2">
    <source>
        <dbReference type="Proteomes" id="UP001163096"/>
    </source>
</evidence>
<proteinExistence type="predicted"/>
<sequence length="83" mass="9661">MKKQGEPPEKDPSSFSKYYCDLCNETFFLTRLRQCTLCGRWACTSCWTQDYYVCNSCLGIYKLHLQPFVHSDVANSDTTENNE</sequence>
<gene>
    <name evidence="1" type="ORF">OU421_02210</name>
</gene>
<dbReference type="AlphaFoldDB" id="A0A9X9T917"/>
<protein>
    <submittedName>
        <fullName evidence="1">Uncharacterized protein</fullName>
    </submittedName>
</protein>
<dbReference type="Proteomes" id="UP001163096">
    <property type="component" value="Chromosome"/>
</dbReference>
<evidence type="ECO:0000313" key="1">
    <source>
        <dbReference type="EMBL" id="WAI01707.1"/>
    </source>
</evidence>
<name>A0A9X9T917_METOG</name>
<reference evidence="1" key="1">
    <citation type="submission" date="2022-11" db="EMBL/GenBank/DDBJ databases">
        <title>Complete genome sequence of Methanogenium organophilum DSM 3596.</title>
        <authorList>
            <person name="Chen S.-C."/>
            <person name="Lai S.-J."/>
            <person name="You Y.-T."/>
        </authorList>
    </citation>
    <scope>NUCLEOTIDE SEQUENCE</scope>
    <source>
        <strain evidence="1">DSM 3596</strain>
    </source>
</reference>